<gene>
    <name evidence="6" type="ORF">VIBR0546_01891</name>
</gene>
<dbReference type="SUPFAM" id="SSF53850">
    <property type="entry name" value="Periplasmic binding protein-like II"/>
    <property type="match status" value="1"/>
</dbReference>
<sequence length="304" mass="35263">MKTVNRSIDVKYLRTFSQVAKHKSFTAAAESLFMTQPAVSQHIKKIESTIGASIFDRKDGFVLTKHGQVLLEYVDQTMSMYEKLFHDLESVELRDQFKIAIAESFCPDMVEKIINEFRALNNIDLTITSFSNCAYLDIEKYDLIFSVNRLPYSNGRSYQLNTVNYAIAHSHMLDPQECYPQRIVYCDTLNRSDVQDILKHHGVDSCFVSSWVSTNSLRLIKNELETNGTVLIFPEWSVRNLNCRKVIINQKVNMYVWCSEDVTHELEELGVKDKIQELFELREEACMRREETKVNCGYMPVFTS</sequence>
<dbReference type="SUPFAM" id="SSF46785">
    <property type="entry name" value="Winged helix' DNA-binding domain"/>
    <property type="match status" value="1"/>
</dbReference>
<dbReference type="Pfam" id="PF00126">
    <property type="entry name" value="HTH_1"/>
    <property type="match status" value="1"/>
</dbReference>
<keyword evidence="4" id="KW-0804">Transcription</keyword>
<dbReference type="InterPro" id="IPR000847">
    <property type="entry name" value="LysR_HTH_N"/>
</dbReference>
<dbReference type="PROSITE" id="PS50931">
    <property type="entry name" value="HTH_LYSR"/>
    <property type="match status" value="1"/>
</dbReference>
<name>E8LWG3_9VIBR</name>
<dbReference type="Gene3D" id="1.10.10.10">
    <property type="entry name" value="Winged helix-like DNA-binding domain superfamily/Winged helix DNA-binding domain"/>
    <property type="match status" value="1"/>
</dbReference>
<dbReference type="AlphaFoldDB" id="E8LWG3"/>
<dbReference type="PANTHER" id="PTHR30126">
    <property type="entry name" value="HTH-TYPE TRANSCRIPTIONAL REGULATOR"/>
    <property type="match status" value="1"/>
</dbReference>
<evidence type="ECO:0000256" key="1">
    <source>
        <dbReference type="ARBA" id="ARBA00009437"/>
    </source>
</evidence>
<dbReference type="OrthoDB" id="5723059at2"/>
<dbReference type="InterPro" id="IPR036388">
    <property type="entry name" value="WH-like_DNA-bd_sf"/>
</dbReference>
<dbReference type="EMBL" id="AEVS01000076">
    <property type="protein sequence ID" value="EGA65026.1"/>
    <property type="molecule type" value="Genomic_DNA"/>
</dbReference>
<dbReference type="RefSeq" id="WP_006880192.1">
    <property type="nucleotide sequence ID" value="NZ_AEVS01000076.1"/>
</dbReference>
<keyword evidence="2" id="KW-0805">Transcription regulation</keyword>
<evidence type="ECO:0000313" key="6">
    <source>
        <dbReference type="EMBL" id="EGA65026.1"/>
    </source>
</evidence>
<evidence type="ECO:0000256" key="3">
    <source>
        <dbReference type="ARBA" id="ARBA00023125"/>
    </source>
</evidence>
<evidence type="ECO:0000256" key="2">
    <source>
        <dbReference type="ARBA" id="ARBA00023015"/>
    </source>
</evidence>
<dbReference type="GO" id="GO:0000976">
    <property type="term" value="F:transcription cis-regulatory region binding"/>
    <property type="evidence" value="ECO:0007669"/>
    <property type="project" value="TreeGrafter"/>
</dbReference>
<evidence type="ECO:0000313" key="7">
    <source>
        <dbReference type="Proteomes" id="UP000004371"/>
    </source>
</evidence>
<evidence type="ECO:0000259" key="5">
    <source>
        <dbReference type="PROSITE" id="PS50931"/>
    </source>
</evidence>
<dbReference type="Proteomes" id="UP000004371">
    <property type="component" value="Unassembled WGS sequence"/>
</dbReference>
<dbReference type="PRINTS" id="PR00039">
    <property type="entry name" value="HTHLYSR"/>
</dbReference>
<accession>E8LWG3</accession>
<comment type="similarity">
    <text evidence="1">Belongs to the LysR transcriptional regulatory family.</text>
</comment>
<dbReference type="InterPro" id="IPR036390">
    <property type="entry name" value="WH_DNA-bd_sf"/>
</dbReference>
<organism evidence="6 7">
    <name type="scientific">Vibrio brasiliensis LMG 20546</name>
    <dbReference type="NCBI Taxonomy" id="945543"/>
    <lineage>
        <taxon>Bacteria</taxon>
        <taxon>Pseudomonadati</taxon>
        <taxon>Pseudomonadota</taxon>
        <taxon>Gammaproteobacteria</taxon>
        <taxon>Vibrionales</taxon>
        <taxon>Vibrionaceae</taxon>
        <taxon>Vibrio</taxon>
        <taxon>Vibrio oreintalis group</taxon>
    </lineage>
</organism>
<keyword evidence="3" id="KW-0238">DNA-binding</keyword>
<evidence type="ECO:0000256" key="4">
    <source>
        <dbReference type="ARBA" id="ARBA00023163"/>
    </source>
</evidence>
<protein>
    <submittedName>
        <fullName evidence="6">Transcriptional regulator, LysR family protein</fullName>
    </submittedName>
</protein>
<feature type="domain" description="HTH lysR-type" evidence="5">
    <location>
        <begin position="8"/>
        <end position="64"/>
    </location>
</feature>
<reference evidence="6 7" key="1">
    <citation type="journal article" date="2012" name="Int. J. Syst. Evol. Microbiol.">
        <title>Vibrio caribbeanicus sp. nov., isolated from the marine sponge Scleritoderma cyanea.</title>
        <authorList>
            <person name="Hoffmann M."/>
            <person name="Monday S.R."/>
            <person name="Allard M.W."/>
            <person name="Strain E.A."/>
            <person name="Whittaker P."/>
            <person name="Naum M."/>
            <person name="McCarthy P.J."/>
            <person name="Lopez J.V."/>
            <person name="Fischer M."/>
            <person name="Brown E.W."/>
        </authorList>
    </citation>
    <scope>NUCLEOTIDE SEQUENCE [LARGE SCALE GENOMIC DNA]</scope>
    <source>
        <strain evidence="6 7">LMG 20546</strain>
    </source>
</reference>
<dbReference type="PANTHER" id="PTHR30126:SF40">
    <property type="entry name" value="HTH-TYPE TRANSCRIPTIONAL REGULATOR GLTR"/>
    <property type="match status" value="1"/>
</dbReference>
<dbReference type="GO" id="GO:0003700">
    <property type="term" value="F:DNA-binding transcription factor activity"/>
    <property type="evidence" value="ECO:0007669"/>
    <property type="project" value="InterPro"/>
</dbReference>
<dbReference type="STRING" id="945543.VIBR0546_01891"/>
<keyword evidence="7" id="KW-1185">Reference proteome</keyword>
<proteinExistence type="inferred from homology"/>
<dbReference type="eggNOG" id="COG0583">
    <property type="taxonomic scope" value="Bacteria"/>
</dbReference>
<comment type="caution">
    <text evidence="6">The sequence shown here is derived from an EMBL/GenBank/DDBJ whole genome shotgun (WGS) entry which is preliminary data.</text>
</comment>